<dbReference type="InterPro" id="IPR052802">
    <property type="entry name" value="KNTC1"/>
</dbReference>
<dbReference type="InterPro" id="IPR019527">
    <property type="entry name" value="RZZ-complex_KNTC1/ROD_C"/>
</dbReference>
<dbReference type="GO" id="GO:0005828">
    <property type="term" value="C:kinetochore microtubule"/>
    <property type="evidence" value="ECO:0007669"/>
    <property type="project" value="TreeGrafter"/>
</dbReference>
<evidence type="ECO:0000259" key="3">
    <source>
        <dbReference type="Pfam" id="PF24515"/>
    </source>
</evidence>
<dbReference type="OrthoDB" id="78320at2759"/>
<dbReference type="OMA" id="VLEFTRH"/>
<evidence type="ECO:0000256" key="1">
    <source>
        <dbReference type="SAM" id="MobiDB-lite"/>
    </source>
</evidence>
<dbReference type="Proteomes" id="UP000054928">
    <property type="component" value="Unassembled WGS sequence"/>
</dbReference>
<dbReference type="GO" id="GO:0031267">
    <property type="term" value="F:small GTPase binding"/>
    <property type="evidence" value="ECO:0007669"/>
    <property type="project" value="TreeGrafter"/>
</dbReference>
<dbReference type="STRING" id="4781.A0A0N7L774"/>
<dbReference type="Pfam" id="PF24515">
    <property type="entry name" value="ARM_KNTC1_3rd"/>
    <property type="match status" value="1"/>
</dbReference>
<organism evidence="5 6">
    <name type="scientific">Plasmopara halstedii</name>
    <name type="common">Downy mildew of sunflower</name>
    <dbReference type="NCBI Taxonomy" id="4781"/>
    <lineage>
        <taxon>Eukaryota</taxon>
        <taxon>Sar</taxon>
        <taxon>Stramenopiles</taxon>
        <taxon>Oomycota</taxon>
        <taxon>Peronosporomycetes</taxon>
        <taxon>Peronosporales</taxon>
        <taxon>Peronosporaceae</taxon>
        <taxon>Plasmopara</taxon>
    </lineage>
</organism>
<protein>
    <submittedName>
        <fullName evidence="5">Kinetochore component</fullName>
    </submittedName>
</protein>
<dbReference type="GO" id="GO:0005737">
    <property type="term" value="C:cytoplasm"/>
    <property type="evidence" value="ECO:0007669"/>
    <property type="project" value="TreeGrafter"/>
</dbReference>
<feature type="domain" description="KNTC1 third ARM-repeats" evidence="3">
    <location>
        <begin position="1410"/>
        <end position="1610"/>
    </location>
</feature>
<evidence type="ECO:0000259" key="2">
    <source>
        <dbReference type="Pfam" id="PF10493"/>
    </source>
</evidence>
<sequence length="2402" mass="273209">MSVTSQPLASPALSVPAHQNEDKNQNNIISAQLSTSLLWEVCTETSQVSSTETPCLSSQNVPWIVHETRSAIVLDNRMQVNVIDDKELNQNMQTTIHSNKKVQTIALSASGIVLAIVDVTAMVSLYNSNGTLLLEYQLDLDVSDTVVSMNLMSLHYSESSSEIFKLVIVSKHGILLELGDFRLTELELLAAEKLQNGRKEILDTLCCNRISADCLKDGAPSCILVHQFQSVNYVILGNHGGFISVWKSKECERNFEKVAVSFKSGIVDAMDFDTNYSTLVILCDGKLSWWHWRDSLTELFEANITRIVSFAILKGCGENKHEEISRLAVARSYQDGKFMPSFELLEILHKESANVQASVVSKFKSIINLKTPATYLNVALFASKNSSTQAFAACRTDRGISMFMLTEESDISSNITSESFVSEDKDMIYDQDAVSIAESLASTPISFLLQEQNMKQIQANLNICMSCIGESDEDSRVILNNLLAVAAKIREHLSSSPCFSLDLTLLSRWCDEISELSYKWTTFQLLYDISTESYGMTRFEKWQQFQVKAVSDIMLTYIEMGCMRAVRILWDRHVDEVIIRNIGILLEHLPPSLPLSAFAPWIQSRVLPSLLTYLEQSQIVKAVDSTEARREDLLANVVMWILKRAEAAAAQSDIDTAIGICNLLRSLDAEIAMDVAVVYPNGSKSQTLSKLNDPAQSAEASWELNLSERLEQLYDKLRHVQYLAVEHHFVISFPVFEGETPATIAMSMMDRGLDADSLKTEVNEHVQKYLRAYNVDVDLVLYEYVTELAESISTCDSTGESRVLVLLDEIQNENLRVDATLAILRSVIPPYSDTLKNYVTHCTRWETERVHEIKERVRLMKIQDMLTKYNIKRYDSTDTKSASRYMSHILTHVSMPTAFKDAMLLIDAHSGLRCDRAAVLFTENLFYIAEETSSDRISNEVSIRVASAMEAFAEVKKRIDLSMLHASLLEEVVEFGVMLLEVEAEEMEQAYDKSTNKPQSFVLCMLRSLVEAFVSELKSLLRFASTDSIRDYVESSEYLLSDALLTDLNTICYIEAEFGLLLSISALRDPKVCKKKLKNLIKPDVLFRGNDELKSTNDCVVDATGSVRGKGKKRAAVLTQLSNAEKRQRNSQSIEHQPSCFTDLKLRPNRALQQDDEKIRLSFNLNRFASAVGIDAEKCRVLIAQVAVECGFILQAVHWTRGLFIKKLSGRSNSSILSNSSKHTVFSSKMNLAKTLKKFVLSLLSYSSSDGIYGEVIPHNQSHIQVDLAQAQALTYALELLSFALCTCDKEDLDELLLLFKMTSHVNEALQLTQHNDSKTKINEGWWKLYPRWYRGDACALTSYKTMKLMKKFAMTEYDNIRRKGQDKDLIAFKHYVSFLVEQRADLLSLQALMSMPELDEEAAIVANNQMIKLLLSVFQSQEIDNHLALGLMLSMKQEDAFHAFRKQISRENVAKDFQRFQHLALIGADAARAWQQIAFLHQCVELEENARWWHYLTLLGIECDHKAFHSKRRNLAYIRRLVPQLLTRSSYDFYTVLEFTRYYQIDDSFTALVYVQVLLVEPSATTNLEYQDKIAGVLSDIHEQHLIKMLLKSIGKISGHDYDRLLFAFRLLLEKTTYCERKEVTRRMEILRILKEFAAFSSRNIQPLNKHVIRDSKRLSHDVSFHELMAKPREVLSRLVSRENFESLIQLAEPLQLQRNELLMLLLKNMIDTHLKCTSTIERDRCTTMIAFGAFEGILQGLSDIESRVTAAEWLAENFPLGDEKLKALNFALKAAESSQEEFESLTNTSFTGREALTRLEAKVLKVKVEMLLRKAKLQTSNGAEVNNVQVQTNQLVALVSEPEKLFRELYKRCALECFDEKNDVLDALASNIGNLLHLPQAKIRLDLVREWLVTDAVHFDKVVTSQEDPFEHVQEEKLHKIDQDFVKRIVCLASKSVKIGNSFGEQVFSFLVEFARDSRPRTGVTFRAKLRALCVIQRLSQLYRAAVVRIVDSKYNVENTDSFLIELVEYRKHCTHMVTFEEHRVPYDMAYLLECDKEVLTRSILQRFSLHEPWVLQCASHLMLEFGIEALDLWEDVLTNMLQLGMIRSLHAILEALSSKVFVRSLKCGRHVWEKVLISPLFFLKDRLQHQSTSGQDTSECDRLSKFKHERNVASPSFAGIPIVNIRCVLERMVKLLQRCPFLDQIDVPAIVKHVRDLATLAEDEANGAEIARQIDLNGCGIKCAMVIPQPLARYESLVEYIHAKAYDSVYNELLENFCFIDCKPGIDNNDEEIGHDYRLIQKCFSEAAKRKDYAFIMNTRLETQFIEYLAANASIDYLVSLLLADERMEAALKAVEFYYKYHPSTAPSIKKSACFESDSNQEVGASSLTRWEILDAYLASSTSEHLTQYQASKQFCEDE</sequence>
<dbReference type="InterPro" id="IPR055404">
    <property type="entry name" value="ARM_KNTC1_2nd"/>
</dbReference>
<dbReference type="Pfam" id="PF10493">
    <property type="entry name" value="Rod_C"/>
    <property type="match status" value="1"/>
</dbReference>
<dbReference type="InterPro" id="IPR055405">
    <property type="entry name" value="ARM_KNTC1_3rd"/>
</dbReference>
<accession>A0A0N7L774</accession>
<name>A0A0N7L774_PLAHL</name>
<feature type="region of interest" description="Disordered" evidence="1">
    <location>
        <begin position="1"/>
        <end position="21"/>
    </location>
</feature>
<dbReference type="GO" id="GO:1990423">
    <property type="term" value="C:RZZ complex"/>
    <property type="evidence" value="ECO:0007669"/>
    <property type="project" value="TreeGrafter"/>
</dbReference>
<evidence type="ECO:0000259" key="4">
    <source>
        <dbReference type="Pfam" id="PF24516"/>
    </source>
</evidence>
<evidence type="ECO:0000313" key="6">
    <source>
        <dbReference type="Proteomes" id="UP000054928"/>
    </source>
</evidence>
<proteinExistence type="predicted"/>
<dbReference type="GO" id="GO:0007094">
    <property type="term" value="P:mitotic spindle assembly checkpoint signaling"/>
    <property type="evidence" value="ECO:0007669"/>
    <property type="project" value="TreeGrafter"/>
</dbReference>
<dbReference type="Pfam" id="PF24516">
    <property type="entry name" value="ARM_KNTC1_2nd"/>
    <property type="match status" value="1"/>
</dbReference>
<dbReference type="GO" id="GO:0000070">
    <property type="term" value="P:mitotic sister chromatid segregation"/>
    <property type="evidence" value="ECO:0007669"/>
    <property type="project" value="TreeGrafter"/>
</dbReference>
<dbReference type="PANTHER" id="PTHR15688:SF1">
    <property type="entry name" value="KINETOCHORE-ASSOCIATED PROTEIN 1"/>
    <property type="match status" value="1"/>
</dbReference>
<dbReference type="RefSeq" id="XP_024582652.1">
    <property type="nucleotide sequence ID" value="XM_024717122.1"/>
</dbReference>
<keyword evidence="6" id="KW-1185">Reference proteome</keyword>
<feature type="domain" description="RZZ complex subunit KNTC1/ROD C-terminal" evidence="2">
    <location>
        <begin position="1666"/>
        <end position="2123"/>
    </location>
</feature>
<dbReference type="EMBL" id="CCYD01002047">
    <property type="protein sequence ID" value="CEG46283.1"/>
    <property type="molecule type" value="Genomic_DNA"/>
</dbReference>
<dbReference type="GO" id="GO:1903394">
    <property type="term" value="P:protein localization to kinetochore involved in kinetochore assembly"/>
    <property type="evidence" value="ECO:0007669"/>
    <property type="project" value="TreeGrafter"/>
</dbReference>
<dbReference type="PANTHER" id="PTHR15688">
    <property type="entry name" value="KINETOCHORE-ASSOCIATED PROTEIN 1"/>
    <property type="match status" value="1"/>
</dbReference>
<feature type="domain" description="KNTC1 second ARM-repeats" evidence="4">
    <location>
        <begin position="788"/>
        <end position="910"/>
    </location>
</feature>
<evidence type="ECO:0000313" key="5">
    <source>
        <dbReference type="EMBL" id="CEG46283.1"/>
    </source>
</evidence>
<dbReference type="GeneID" id="36397748"/>
<reference evidence="6" key="1">
    <citation type="submission" date="2014-09" db="EMBL/GenBank/DDBJ databases">
        <authorList>
            <person name="Sharma Rahul"/>
            <person name="Thines Marco"/>
        </authorList>
    </citation>
    <scope>NUCLEOTIDE SEQUENCE [LARGE SCALE GENOMIC DNA]</scope>
</reference>